<accession>A0ABV0BHQ6</accession>
<gene>
    <name evidence="1" type="ORF">WJT86_05375</name>
</gene>
<comment type="caution">
    <text evidence="1">The sequence shown here is derived from an EMBL/GenBank/DDBJ whole genome shotgun (WGS) entry which is preliminary data.</text>
</comment>
<keyword evidence="2" id="KW-1185">Reference proteome</keyword>
<evidence type="ECO:0000313" key="2">
    <source>
        <dbReference type="Proteomes" id="UP001418637"/>
    </source>
</evidence>
<protein>
    <submittedName>
        <fullName evidence="1">Uncharacterized protein</fullName>
    </submittedName>
</protein>
<proteinExistence type="predicted"/>
<dbReference type="RefSeq" id="WP_346336501.1">
    <property type="nucleotide sequence ID" value="NZ_JBBYXI010000002.1"/>
</dbReference>
<name>A0ABV0BHQ6_9HYPH</name>
<dbReference type="EMBL" id="JBBYXI010000002">
    <property type="protein sequence ID" value="MEN3930495.1"/>
    <property type="molecule type" value="Genomic_DNA"/>
</dbReference>
<organism evidence="1 2">
    <name type="scientific">Hohaiivirga grylli</name>
    <dbReference type="NCBI Taxonomy" id="3133970"/>
    <lineage>
        <taxon>Bacteria</taxon>
        <taxon>Pseudomonadati</taxon>
        <taxon>Pseudomonadota</taxon>
        <taxon>Alphaproteobacteria</taxon>
        <taxon>Hyphomicrobiales</taxon>
        <taxon>Methylobacteriaceae</taxon>
        <taxon>Hohaiivirga</taxon>
    </lineage>
</organism>
<dbReference type="Proteomes" id="UP001418637">
    <property type="component" value="Unassembled WGS sequence"/>
</dbReference>
<sequence>MITEFRDRPVGNIRISAGEHVINTTTHILGAALASSGVAYVPCLQSSGQCFTI</sequence>
<evidence type="ECO:0000313" key="1">
    <source>
        <dbReference type="EMBL" id="MEN3930495.1"/>
    </source>
</evidence>
<reference evidence="1 2" key="1">
    <citation type="submission" date="2024-04" db="EMBL/GenBank/DDBJ databases">
        <title>A novel species isolated from cricket.</title>
        <authorList>
            <person name="Wang H.-C."/>
        </authorList>
    </citation>
    <scope>NUCLEOTIDE SEQUENCE [LARGE SCALE GENOMIC DNA]</scope>
    <source>
        <strain evidence="1 2">WL0021</strain>
    </source>
</reference>